<dbReference type="EMBL" id="KB707614">
    <property type="protein sequence ID" value="EMR61471.1"/>
    <property type="molecule type" value="Genomic_DNA"/>
</dbReference>
<evidence type="ECO:0000313" key="2">
    <source>
        <dbReference type="EMBL" id="EMR61471.1"/>
    </source>
</evidence>
<reference evidence="3" key="1">
    <citation type="journal article" date="2013" name="Genome Announc.">
        <title>Draft genome sequence of the grapevine dieback fungus Eutypa lata UCR-EL1.</title>
        <authorList>
            <person name="Blanco-Ulate B."/>
            <person name="Rolshausen P.E."/>
            <person name="Cantu D."/>
        </authorList>
    </citation>
    <scope>NUCLEOTIDE SEQUENCE [LARGE SCALE GENOMIC DNA]</scope>
    <source>
        <strain evidence="3">UCR-EL1</strain>
    </source>
</reference>
<sequence>MTPTTTTTRIFTTYLTTLLSLTLVAQSKPLSFSTPPPPPTSPVSSRQTTGLYTWQATDFTFGCGSAACGVGFNVTAAAGYAGALSSAPAFDVQCGATYGTAAAWTDCTSNTAQGEYETETETESQVQVLWDTSNGTAPPYKVRVSHAWFDGAAGAQWNATGEGSSAGAAEFEVRGRRLVGEVTSA</sequence>
<dbReference type="HOGENOM" id="CLU_1461315_0_0_1"/>
<evidence type="ECO:0000256" key="1">
    <source>
        <dbReference type="SAM" id="SignalP"/>
    </source>
</evidence>
<feature type="signal peptide" evidence="1">
    <location>
        <begin position="1"/>
        <end position="27"/>
    </location>
</feature>
<feature type="chain" id="PRO_5004085315" evidence="1">
    <location>
        <begin position="28"/>
        <end position="185"/>
    </location>
</feature>
<protein>
    <submittedName>
        <fullName evidence="2">Uncharacterized protein</fullName>
    </submittedName>
</protein>
<organism evidence="2 3">
    <name type="scientific">Eutypa lata (strain UCR-EL1)</name>
    <name type="common">Grapevine dieback disease fungus</name>
    <name type="synonym">Eutypa armeniacae</name>
    <dbReference type="NCBI Taxonomy" id="1287681"/>
    <lineage>
        <taxon>Eukaryota</taxon>
        <taxon>Fungi</taxon>
        <taxon>Dikarya</taxon>
        <taxon>Ascomycota</taxon>
        <taxon>Pezizomycotina</taxon>
        <taxon>Sordariomycetes</taxon>
        <taxon>Xylariomycetidae</taxon>
        <taxon>Xylariales</taxon>
        <taxon>Diatrypaceae</taxon>
        <taxon>Eutypa</taxon>
    </lineage>
</organism>
<dbReference type="OrthoDB" id="3490397at2759"/>
<name>M7SV51_EUTLA</name>
<keyword evidence="3" id="KW-1185">Reference proteome</keyword>
<dbReference type="Proteomes" id="UP000012174">
    <property type="component" value="Unassembled WGS sequence"/>
</dbReference>
<dbReference type="AlphaFoldDB" id="M7SV51"/>
<keyword evidence="1" id="KW-0732">Signal</keyword>
<gene>
    <name evidence="2" type="ORF">UCREL1_11604</name>
</gene>
<proteinExistence type="predicted"/>
<dbReference type="KEGG" id="ela:UCREL1_11604"/>
<accession>M7SV51</accession>
<evidence type="ECO:0000313" key="3">
    <source>
        <dbReference type="Proteomes" id="UP000012174"/>
    </source>
</evidence>